<keyword evidence="2" id="KW-0472">Membrane</keyword>
<dbReference type="RefSeq" id="WP_009885910.1">
    <property type="nucleotide sequence ID" value="NC_018497.1"/>
</dbReference>
<proteinExistence type="predicted"/>
<name>A0ABC7ZIZ1_MYCGT</name>
<dbReference type="KEGG" id="mgx:CM1_01685"/>
<keyword evidence="2" id="KW-1133">Transmembrane helix</keyword>
<feature type="region of interest" description="Disordered" evidence="1">
    <location>
        <begin position="131"/>
        <end position="151"/>
    </location>
</feature>
<organism evidence="3 4">
    <name type="scientific">Mycoplasmoides genitalium M6320</name>
    <dbReference type="NCBI Taxonomy" id="662945"/>
    <lineage>
        <taxon>Bacteria</taxon>
        <taxon>Bacillati</taxon>
        <taxon>Mycoplasmatota</taxon>
        <taxon>Mycoplasmoidales</taxon>
        <taxon>Mycoplasmoidaceae</taxon>
        <taxon>Mycoplasmoides</taxon>
    </lineage>
</organism>
<feature type="transmembrane region" description="Helical" evidence="2">
    <location>
        <begin position="12"/>
        <end position="34"/>
    </location>
</feature>
<dbReference type="InterPro" id="IPR030940">
    <property type="entry name" value="MG279/MG280"/>
</dbReference>
<dbReference type="SMR" id="A0ABC7ZIZ1"/>
<reference evidence="3 4" key="1">
    <citation type="journal article" date="2012" name="J. Bacteriol.">
        <title>Draft Genome Sequences of Four Axenic Mycoplasma genitalium Strains Isolated from Denmark, Japan, and Australia.</title>
        <authorList>
            <person name="McGowin C.L."/>
            <person name="Ma L."/>
            <person name="Jensen J.S."/>
            <person name="Mancuso M.M."/>
            <person name="Hamasuna R."/>
            <person name="Adegboye D."/>
            <person name="Martin D.H."/>
        </authorList>
    </citation>
    <scope>NUCLEOTIDE SEQUENCE [LARGE SCALE GENOMIC DNA]</scope>
    <source>
        <strain evidence="3 4">M6320</strain>
    </source>
</reference>
<evidence type="ECO:0000313" key="3">
    <source>
        <dbReference type="EMBL" id="AFQ04105.1"/>
    </source>
</evidence>
<feature type="transmembrane region" description="Helical" evidence="2">
    <location>
        <begin position="196"/>
        <end position="221"/>
    </location>
</feature>
<dbReference type="Proteomes" id="UP000005254">
    <property type="component" value="Chromosome"/>
</dbReference>
<evidence type="ECO:0000256" key="2">
    <source>
        <dbReference type="SAM" id="Phobius"/>
    </source>
</evidence>
<evidence type="ECO:0000256" key="1">
    <source>
        <dbReference type="SAM" id="MobiDB-lite"/>
    </source>
</evidence>
<sequence length="265" mass="29566">MVIFINRFSKTILLFFGMLVFVFLLGFGITALYFRSTAANLYVQARNSIDSSFNSAKAFANALANSANQFSKSSITNNLDQVKKDLEQSLQKVDEYKKNLESQNNLGNISQEKIRELDATKKDLENSKTQLDNFKNNLDKNGTASSSPSVKKQATADGVISAVSEFSTQAQSIVSSYEKIKNNIPSSEQFNNYYDVTMITIVAVSGGMLAILITTIVFSFLTSKKRGLIRFSRFISTEQLADHVNDILDRYPDLEEEVITALDHD</sequence>
<dbReference type="EMBL" id="CP003772">
    <property type="protein sequence ID" value="AFQ04105.1"/>
    <property type="molecule type" value="Genomic_DNA"/>
</dbReference>
<dbReference type="Pfam" id="PF23067">
    <property type="entry name" value="MG280"/>
    <property type="match status" value="1"/>
</dbReference>
<protein>
    <submittedName>
        <fullName evidence="3">Uncharacterized protein</fullName>
    </submittedName>
</protein>
<gene>
    <name evidence="3" type="ORF">CM1_01685</name>
</gene>
<keyword evidence="2" id="KW-0812">Transmembrane</keyword>
<evidence type="ECO:0000313" key="4">
    <source>
        <dbReference type="Proteomes" id="UP000005254"/>
    </source>
</evidence>
<dbReference type="AlphaFoldDB" id="A0ABC7ZIZ1"/>
<accession>A0ABC7ZIZ1</accession>
<dbReference type="GeneID" id="99647147"/>
<dbReference type="NCBIfam" id="TIGR04527">
    <property type="entry name" value="mycoplas_twoTM"/>
    <property type="match status" value="1"/>
</dbReference>